<feature type="chain" id="PRO_5012725554" description="D-galactarate dehydratase / Altronate hydrolase, C terminus" evidence="2">
    <location>
        <begin position="17"/>
        <end position="155"/>
    </location>
</feature>
<evidence type="ECO:0008006" key="5">
    <source>
        <dbReference type="Google" id="ProtNLM"/>
    </source>
</evidence>
<evidence type="ECO:0000313" key="4">
    <source>
        <dbReference type="Proteomes" id="UP000184074"/>
    </source>
</evidence>
<dbReference type="STRING" id="1508389.SAMN05444003_1033"/>
<feature type="region of interest" description="Disordered" evidence="1">
    <location>
        <begin position="23"/>
        <end position="55"/>
    </location>
</feature>
<dbReference type="AlphaFoldDB" id="A0A1M5MV54"/>
<evidence type="ECO:0000256" key="1">
    <source>
        <dbReference type="SAM" id="MobiDB-lite"/>
    </source>
</evidence>
<dbReference type="PROSITE" id="PS51257">
    <property type="entry name" value="PROKAR_LIPOPROTEIN"/>
    <property type="match status" value="1"/>
</dbReference>
<proteinExistence type="predicted"/>
<dbReference type="RefSeq" id="WP_072899773.1">
    <property type="nucleotide sequence ID" value="NZ_FQXB01000001.1"/>
</dbReference>
<keyword evidence="4" id="KW-1185">Reference proteome</keyword>
<dbReference type="Proteomes" id="UP000184074">
    <property type="component" value="Unassembled WGS sequence"/>
</dbReference>
<sequence length="155" mass="16485">MRHFLLGAFLFLSACAEPLFQTPTGPAVTTPPETLDPTPPPPPPPTARTVEQFDTTSQEDRIEAITVVQRTGERSLGVTNVSLGSATDPGIWIKTAQVTELQMGRAVYLVTGKSINIELRPSGGEAGSASQLSLAAMRLLEIPLTDLADVEVFAN</sequence>
<gene>
    <name evidence="3" type="ORF">SAMN05444003_1033</name>
</gene>
<name>A0A1M5MV54_9RHOB</name>
<dbReference type="EMBL" id="FQXB01000001">
    <property type="protein sequence ID" value="SHG81012.1"/>
    <property type="molecule type" value="Genomic_DNA"/>
</dbReference>
<reference evidence="3 4" key="1">
    <citation type="submission" date="2016-11" db="EMBL/GenBank/DDBJ databases">
        <authorList>
            <person name="Jaros S."/>
            <person name="Januszkiewicz K."/>
            <person name="Wedrychowicz H."/>
        </authorList>
    </citation>
    <scope>NUCLEOTIDE SEQUENCE [LARGE SCALE GENOMIC DNA]</scope>
    <source>
        <strain evidence="3 4">DSM 28715</strain>
    </source>
</reference>
<keyword evidence="2" id="KW-0732">Signal</keyword>
<evidence type="ECO:0000256" key="2">
    <source>
        <dbReference type="SAM" id="SignalP"/>
    </source>
</evidence>
<accession>A0A1M5MV54</accession>
<organism evidence="3 4">
    <name type="scientific">Cognatiyoonia sediminum</name>
    <dbReference type="NCBI Taxonomy" id="1508389"/>
    <lineage>
        <taxon>Bacteria</taxon>
        <taxon>Pseudomonadati</taxon>
        <taxon>Pseudomonadota</taxon>
        <taxon>Alphaproteobacteria</taxon>
        <taxon>Rhodobacterales</taxon>
        <taxon>Paracoccaceae</taxon>
        <taxon>Cognatiyoonia</taxon>
    </lineage>
</organism>
<feature type="compositionally biased region" description="Pro residues" evidence="1">
    <location>
        <begin position="37"/>
        <end position="46"/>
    </location>
</feature>
<feature type="signal peptide" evidence="2">
    <location>
        <begin position="1"/>
        <end position="16"/>
    </location>
</feature>
<protein>
    <recommendedName>
        <fullName evidence="5">D-galactarate dehydratase / Altronate hydrolase, C terminus</fullName>
    </recommendedName>
</protein>
<evidence type="ECO:0000313" key="3">
    <source>
        <dbReference type="EMBL" id="SHG81012.1"/>
    </source>
</evidence>